<dbReference type="Proteomes" id="UP001501637">
    <property type="component" value="Unassembled WGS sequence"/>
</dbReference>
<keyword evidence="1" id="KW-0808">Transferase</keyword>
<organism evidence="2 3">
    <name type="scientific">Streptomyces rectiviolaceus</name>
    <dbReference type="NCBI Taxonomy" id="332591"/>
    <lineage>
        <taxon>Bacteria</taxon>
        <taxon>Bacillati</taxon>
        <taxon>Actinomycetota</taxon>
        <taxon>Actinomycetes</taxon>
        <taxon>Kitasatosporales</taxon>
        <taxon>Streptomycetaceae</taxon>
        <taxon>Streptomyces</taxon>
    </lineage>
</organism>
<dbReference type="RefSeq" id="WP_344524651.1">
    <property type="nucleotide sequence ID" value="NZ_BAAAUG010000099.1"/>
</dbReference>
<keyword evidence="3" id="KW-1185">Reference proteome</keyword>
<dbReference type="PANTHER" id="PTHR48207">
    <property type="entry name" value="SUCCINATE--HYDROXYMETHYLGLUTARATE COA-TRANSFERASE"/>
    <property type="match status" value="1"/>
</dbReference>
<dbReference type="SUPFAM" id="SSF89796">
    <property type="entry name" value="CoA-transferase family III (CaiB/BaiF)"/>
    <property type="match status" value="1"/>
</dbReference>
<dbReference type="InterPro" id="IPR044855">
    <property type="entry name" value="CoA-Trfase_III_dom3_sf"/>
</dbReference>
<dbReference type="InterPro" id="IPR023606">
    <property type="entry name" value="CoA-Trfase_III_dom_1_sf"/>
</dbReference>
<dbReference type="PANTHER" id="PTHR48207:SF3">
    <property type="entry name" value="SUCCINATE--HYDROXYMETHYLGLUTARATE COA-TRANSFERASE"/>
    <property type="match status" value="1"/>
</dbReference>
<dbReference type="EMBL" id="BAAAUG010000099">
    <property type="protein sequence ID" value="GAA3124564.1"/>
    <property type="molecule type" value="Genomic_DNA"/>
</dbReference>
<proteinExistence type="predicted"/>
<dbReference type="InterPro" id="IPR003673">
    <property type="entry name" value="CoA-Trfase_fam_III"/>
</dbReference>
<evidence type="ECO:0000256" key="1">
    <source>
        <dbReference type="ARBA" id="ARBA00022679"/>
    </source>
</evidence>
<reference evidence="3" key="1">
    <citation type="journal article" date="2019" name="Int. J. Syst. Evol. Microbiol.">
        <title>The Global Catalogue of Microorganisms (GCM) 10K type strain sequencing project: providing services to taxonomists for standard genome sequencing and annotation.</title>
        <authorList>
            <consortium name="The Broad Institute Genomics Platform"/>
            <consortium name="The Broad Institute Genome Sequencing Center for Infectious Disease"/>
            <person name="Wu L."/>
            <person name="Ma J."/>
        </authorList>
    </citation>
    <scope>NUCLEOTIDE SEQUENCE [LARGE SCALE GENOMIC DNA]</scope>
    <source>
        <strain evidence="3">JCM 9092</strain>
    </source>
</reference>
<dbReference type="Pfam" id="PF02515">
    <property type="entry name" value="CoA_transf_3"/>
    <property type="match status" value="1"/>
</dbReference>
<gene>
    <name evidence="2" type="ORF">GCM10010449_52740</name>
</gene>
<protein>
    <submittedName>
        <fullName evidence="2">CaiB/BaiF CoA-transferase family protein</fullName>
    </submittedName>
</protein>
<name>A0ABP6MSJ1_9ACTN</name>
<dbReference type="Gene3D" id="3.40.50.10540">
    <property type="entry name" value="Crotonobetainyl-coa:carnitine coa-transferase, domain 1"/>
    <property type="match status" value="1"/>
</dbReference>
<dbReference type="InterPro" id="IPR050483">
    <property type="entry name" value="CoA-transferase_III_domain"/>
</dbReference>
<evidence type="ECO:0000313" key="3">
    <source>
        <dbReference type="Proteomes" id="UP001501637"/>
    </source>
</evidence>
<dbReference type="Gene3D" id="3.30.1540.10">
    <property type="entry name" value="formyl-coa transferase, domain 3"/>
    <property type="match status" value="1"/>
</dbReference>
<sequence length="405" mass="43364">MATTHHEPAGHLPLAGITVVSLEQAVAAPFATRQLADLGARVIKVERPGGGDFARRYDTTVHGQASYFVWLNRSKESLTLDLKSEEGREILHELLAGADVFVQNLAPGAADRLGLGADELQARYPSLIPCTLSGYGTSGSWADRKAYDLLVQCQTGLLSLTGTPDEAVRAGISVADIAGGMYAYSGILTSLFTRATTGRAPAVEVSLFDALAEWMSQPAYYTRYGGTQPPRVGARHATVAPYGPFTATDGKDVLLSVQNEREWAALCEQVIGRPELTDDPRFATGSDRVAHRDELDAIISVRFAELGSEEAMELLDRANIANAGVNSVAEFLDHPALTERDRWREVAIPGGSSPVQALLPPANLSGVDPRMDPVPAAGEHTELILGELGRGPDDIARLREEGVCR</sequence>
<evidence type="ECO:0000313" key="2">
    <source>
        <dbReference type="EMBL" id="GAA3124564.1"/>
    </source>
</evidence>
<accession>A0ABP6MSJ1</accession>
<comment type="caution">
    <text evidence="2">The sequence shown here is derived from an EMBL/GenBank/DDBJ whole genome shotgun (WGS) entry which is preliminary data.</text>
</comment>